<dbReference type="AlphaFoldDB" id="A0A3E4QNY2"/>
<comment type="caution">
    <text evidence="2">The sequence shown here is derived from an EMBL/GenBank/DDBJ whole genome shotgun (WGS) entry which is preliminary data.</text>
</comment>
<protein>
    <submittedName>
        <fullName evidence="2">Uncharacterized protein</fullName>
    </submittedName>
</protein>
<dbReference type="EMBL" id="JAQNSG010000016">
    <property type="protein sequence ID" value="MDC1881603.1"/>
    <property type="molecule type" value="Genomic_DNA"/>
</dbReference>
<dbReference type="Proteomes" id="UP001213309">
    <property type="component" value="Unassembled WGS sequence"/>
</dbReference>
<dbReference type="Proteomes" id="UP000260795">
    <property type="component" value="Unassembled WGS sequence"/>
</dbReference>
<dbReference type="EMBL" id="QSRK01000051">
    <property type="protein sequence ID" value="RGL07595.1"/>
    <property type="molecule type" value="Genomic_DNA"/>
</dbReference>
<evidence type="ECO:0000313" key="3">
    <source>
        <dbReference type="Proteomes" id="UP000260795"/>
    </source>
</evidence>
<name>A0A3E4QNY2_BACUN</name>
<dbReference type="RefSeq" id="WP_117681721.1">
    <property type="nucleotide sequence ID" value="NZ_CP176641.1"/>
</dbReference>
<sequence length="471" mass="56626">MKCPQCGSEWYSSKEVDKCPFCSYVFLKKESVDFDFLYEQIRVDTEGFKKNLFKSGGLTVKLVTYHSQTVCWDELSSNTRIDWSEDFIEKFQFKLNWNNLSRNPSLPWSIEFIKKFKDKWDWKALSLSESLPWSIQFIRSFSDKWDWEALSSNKSLSLSSGTIISFYNYWDWKVLSKNQSLQLSIDMITTFKDKWNWEALSSNESLPLSVELINSFIDNWDWHYLSINIAHNATNQLIDFFKDRIHWQWGFCSGDYYGSSLHQTIPWSINFLHKYSSYIDRCDMGWELLSSNPNIPISYALFKEFVHKWNFESLAKNESLQWNEAMFTIYKDYWIDKYSYYNAGKFYESFCRNAPLSDDYIYQNENLIIFEVLSLNKKIKWNEKLIDRYKERLDWDALSRNPALPWNEELYYRFKNKWNTASLLNSTFTPINIKKIIIPDYIDRSYNTLAKRDKYISLLREGEIDYFLFFI</sequence>
<evidence type="ECO:0000313" key="2">
    <source>
        <dbReference type="EMBL" id="RGL07595.1"/>
    </source>
</evidence>
<accession>A0A3E4QNY2</accession>
<reference evidence="1" key="2">
    <citation type="submission" date="2022-10" db="EMBL/GenBank/DDBJ databases">
        <title>Human gut microbiome strain richness.</title>
        <authorList>
            <person name="Chen-Liaw A."/>
        </authorList>
    </citation>
    <scope>NUCLEOTIDE SEQUENCE</scope>
    <source>
        <strain evidence="1">1001713st2_A4_1001713B170214_170313</strain>
    </source>
</reference>
<gene>
    <name evidence="2" type="ORF">DXC80_19375</name>
    <name evidence="1" type="ORF">POZ24_16500</name>
</gene>
<organism evidence="2 3">
    <name type="scientific">Bacteroides uniformis</name>
    <dbReference type="NCBI Taxonomy" id="820"/>
    <lineage>
        <taxon>Bacteria</taxon>
        <taxon>Pseudomonadati</taxon>
        <taxon>Bacteroidota</taxon>
        <taxon>Bacteroidia</taxon>
        <taxon>Bacteroidales</taxon>
        <taxon>Bacteroidaceae</taxon>
        <taxon>Bacteroides</taxon>
    </lineage>
</organism>
<evidence type="ECO:0000313" key="1">
    <source>
        <dbReference type="EMBL" id="MDC1881603.1"/>
    </source>
</evidence>
<reference evidence="2 3" key="1">
    <citation type="submission" date="2018-08" db="EMBL/GenBank/DDBJ databases">
        <title>A genome reference for cultivated species of the human gut microbiota.</title>
        <authorList>
            <person name="Zou Y."/>
            <person name="Xue W."/>
            <person name="Luo G."/>
        </authorList>
    </citation>
    <scope>NUCLEOTIDE SEQUENCE [LARGE SCALE GENOMIC DNA]</scope>
    <source>
        <strain evidence="2 3">TF08-13</strain>
    </source>
</reference>
<proteinExistence type="predicted"/>